<evidence type="ECO:0000256" key="2">
    <source>
        <dbReference type="ARBA" id="ARBA00022574"/>
    </source>
</evidence>
<dbReference type="Pfam" id="PF00400">
    <property type="entry name" value="WD40"/>
    <property type="match status" value="2"/>
</dbReference>
<dbReference type="InterPro" id="IPR015943">
    <property type="entry name" value="WD40/YVTN_repeat-like_dom_sf"/>
</dbReference>
<dbReference type="EMBL" id="BLXT01006781">
    <property type="protein sequence ID" value="GFO33505.1"/>
    <property type="molecule type" value="Genomic_DNA"/>
</dbReference>
<dbReference type="Gene3D" id="2.130.10.10">
    <property type="entry name" value="YVTN repeat-like/Quinoprotein amine dehydrogenase"/>
    <property type="match status" value="2"/>
</dbReference>
<dbReference type="PROSITE" id="PS50294">
    <property type="entry name" value="WD_REPEATS_REGION"/>
    <property type="match status" value="1"/>
</dbReference>
<accession>A0AAV4CNR0</accession>
<reference evidence="7 8" key="1">
    <citation type="journal article" date="2021" name="Elife">
        <title>Chloroplast acquisition without the gene transfer in kleptoplastic sea slugs, Plakobranchus ocellatus.</title>
        <authorList>
            <person name="Maeda T."/>
            <person name="Takahashi S."/>
            <person name="Yoshida T."/>
            <person name="Shimamura S."/>
            <person name="Takaki Y."/>
            <person name="Nagai Y."/>
            <person name="Toyoda A."/>
            <person name="Suzuki Y."/>
            <person name="Arimoto A."/>
            <person name="Ishii H."/>
            <person name="Satoh N."/>
            <person name="Nishiyama T."/>
            <person name="Hasebe M."/>
            <person name="Maruyama T."/>
            <person name="Minagawa J."/>
            <person name="Obokata J."/>
            <person name="Shigenobu S."/>
        </authorList>
    </citation>
    <scope>NUCLEOTIDE SEQUENCE [LARGE SCALE GENOMIC DNA]</scope>
</reference>
<feature type="region of interest" description="Disordered" evidence="5">
    <location>
        <begin position="1550"/>
        <end position="1584"/>
    </location>
</feature>
<feature type="compositionally biased region" description="Polar residues" evidence="5">
    <location>
        <begin position="1269"/>
        <end position="1289"/>
    </location>
</feature>
<dbReference type="InterPro" id="IPR001680">
    <property type="entry name" value="WD40_rpt"/>
</dbReference>
<dbReference type="InterPro" id="IPR024977">
    <property type="entry name" value="Apc4-like_WD40_dom"/>
</dbReference>
<dbReference type="SMART" id="SM01026">
    <property type="entry name" value="Beach"/>
    <property type="match status" value="1"/>
</dbReference>
<dbReference type="PANTHER" id="PTHR44662">
    <property type="entry name" value="WD REPEAT-CONTAINING PROTEIN 81"/>
    <property type="match status" value="1"/>
</dbReference>
<evidence type="ECO:0000313" key="8">
    <source>
        <dbReference type="Proteomes" id="UP000735302"/>
    </source>
</evidence>
<dbReference type="CDD" id="cd06071">
    <property type="entry name" value="Beach"/>
    <property type="match status" value="1"/>
</dbReference>
<feature type="repeat" description="WD" evidence="4">
    <location>
        <begin position="1829"/>
        <end position="1864"/>
    </location>
</feature>
<dbReference type="GO" id="GO:0035014">
    <property type="term" value="F:phosphatidylinositol 3-kinase regulator activity"/>
    <property type="evidence" value="ECO:0007669"/>
    <property type="project" value="TreeGrafter"/>
</dbReference>
<feature type="compositionally biased region" description="Polar residues" evidence="5">
    <location>
        <begin position="1562"/>
        <end position="1584"/>
    </location>
</feature>
<dbReference type="GO" id="GO:0035973">
    <property type="term" value="P:aggrephagy"/>
    <property type="evidence" value="ECO:0007669"/>
    <property type="project" value="TreeGrafter"/>
</dbReference>
<dbReference type="SUPFAM" id="SSF81837">
    <property type="entry name" value="BEACH domain"/>
    <property type="match status" value="1"/>
</dbReference>
<evidence type="ECO:0000256" key="1">
    <source>
        <dbReference type="ARBA" id="ARBA00004419"/>
    </source>
</evidence>
<name>A0AAV4CNR0_9GAST</name>
<dbReference type="GO" id="GO:0005776">
    <property type="term" value="C:autophagosome"/>
    <property type="evidence" value="ECO:0007669"/>
    <property type="project" value="UniProtKB-SubCell"/>
</dbReference>
<dbReference type="SMART" id="SM00320">
    <property type="entry name" value="WD40"/>
    <property type="match status" value="4"/>
</dbReference>
<gene>
    <name evidence="7" type="ORF">PoB_006001000</name>
</gene>
<dbReference type="InterPro" id="IPR036322">
    <property type="entry name" value="WD40_repeat_dom_sf"/>
</dbReference>
<proteinExistence type="predicted"/>
<feature type="region of interest" description="Disordered" evidence="5">
    <location>
        <begin position="1190"/>
        <end position="1235"/>
    </location>
</feature>
<feature type="compositionally biased region" description="Polar residues" evidence="5">
    <location>
        <begin position="2130"/>
        <end position="2141"/>
    </location>
</feature>
<dbReference type="Proteomes" id="UP000735302">
    <property type="component" value="Unassembled WGS sequence"/>
</dbReference>
<keyword evidence="3" id="KW-0677">Repeat</keyword>
<dbReference type="GO" id="GO:0005739">
    <property type="term" value="C:mitochondrion"/>
    <property type="evidence" value="ECO:0007669"/>
    <property type="project" value="TreeGrafter"/>
</dbReference>
<evidence type="ECO:0000259" key="6">
    <source>
        <dbReference type="PROSITE" id="PS50197"/>
    </source>
</evidence>
<feature type="region of interest" description="Disordered" evidence="5">
    <location>
        <begin position="1605"/>
        <end position="1629"/>
    </location>
</feature>
<dbReference type="Pfam" id="PF12894">
    <property type="entry name" value="ANAPC4_WD40"/>
    <property type="match status" value="1"/>
</dbReference>
<feature type="region of interest" description="Disordered" evidence="5">
    <location>
        <begin position="1250"/>
        <end position="1298"/>
    </location>
</feature>
<dbReference type="PANTHER" id="PTHR44662:SF1">
    <property type="entry name" value="WD REPEAT-CONTAINING PROTEIN 81"/>
    <property type="match status" value="1"/>
</dbReference>
<dbReference type="SUPFAM" id="SSF56112">
    <property type="entry name" value="Protein kinase-like (PK-like)"/>
    <property type="match status" value="1"/>
</dbReference>
<dbReference type="PROSITE" id="PS50197">
    <property type="entry name" value="BEACH"/>
    <property type="match status" value="1"/>
</dbReference>
<dbReference type="Pfam" id="PF02138">
    <property type="entry name" value="Beach"/>
    <property type="match status" value="1"/>
</dbReference>
<evidence type="ECO:0000256" key="5">
    <source>
        <dbReference type="SAM" id="MobiDB-lite"/>
    </source>
</evidence>
<evidence type="ECO:0000313" key="7">
    <source>
        <dbReference type="EMBL" id="GFO33505.1"/>
    </source>
</evidence>
<dbReference type="PROSITE" id="PS50082">
    <property type="entry name" value="WD_REPEATS_2"/>
    <property type="match status" value="1"/>
</dbReference>
<protein>
    <submittedName>
        <fullName evidence="7">WD repeat-containing protein 81</fullName>
    </submittedName>
</protein>
<dbReference type="InterPro" id="IPR052651">
    <property type="entry name" value="WDR81"/>
</dbReference>
<dbReference type="FunFam" id="1.10.1540.10:FF:000003">
    <property type="entry name" value="WD repeat-containing protein 81 isoform X1"/>
    <property type="match status" value="1"/>
</dbReference>
<dbReference type="InterPro" id="IPR000409">
    <property type="entry name" value="BEACH_dom"/>
</dbReference>
<evidence type="ECO:0000256" key="3">
    <source>
        <dbReference type="ARBA" id="ARBA00022737"/>
    </source>
</evidence>
<feature type="compositionally biased region" description="Polar residues" evidence="5">
    <location>
        <begin position="1605"/>
        <end position="1615"/>
    </location>
</feature>
<feature type="region of interest" description="Disordered" evidence="5">
    <location>
        <begin position="1049"/>
        <end position="1078"/>
    </location>
</feature>
<organism evidence="7 8">
    <name type="scientific">Plakobranchus ocellatus</name>
    <dbReference type="NCBI Taxonomy" id="259542"/>
    <lineage>
        <taxon>Eukaryota</taxon>
        <taxon>Metazoa</taxon>
        <taxon>Spiralia</taxon>
        <taxon>Lophotrochozoa</taxon>
        <taxon>Mollusca</taxon>
        <taxon>Gastropoda</taxon>
        <taxon>Heterobranchia</taxon>
        <taxon>Euthyneura</taxon>
        <taxon>Panpulmonata</taxon>
        <taxon>Sacoglossa</taxon>
        <taxon>Placobranchoidea</taxon>
        <taxon>Plakobranchidae</taxon>
        <taxon>Plakobranchus</taxon>
    </lineage>
</organism>
<feature type="region of interest" description="Disordered" evidence="5">
    <location>
        <begin position="1697"/>
        <end position="1726"/>
    </location>
</feature>
<dbReference type="Gene3D" id="1.10.1540.10">
    <property type="entry name" value="BEACH domain"/>
    <property type="match status" value="1"/>
</dbReference>
<feature type="domain" description="BEACH" evidence="6">
    <location>
        <begin position="385"/>
        <end position="661"/>
    </location>
</feature>
<keyword evidence="2 4" id="KW-0853">WD repeat</keyword>
<comment type="subcellular location">
    <subcellularLocation>
        <location evidence="1">Cytoplasmic vesicle</location>
        <location evidence="1">Autophagosome</location>
    </subcellularLocation>
</comment>
<evidence type="ECO:0000256" key="4">
    <source>
        <dbReference type="PROSITE-ProRule" id="PRU00221"/>
    </source>
</evidence>
<comment type="caution">
    <text evidence="7">The sequence shown here is derived from an EMBL/GenBank/DDBJ whole genome shotgun (WGS) entry which is preliminary data.</text>
</comment>
<feature type="compositionally biased region" description="Basic and acidic residues" evidence="5">
    <location>
        <begin position="1697"/>
        <end position="1708"/>
    </location>
</feature>
<dbReference type="InterPro" id="IPR036372">
    <property type="entry name" value="BEACH_dom_sf"/>
</dbReference>
<dbReference type="InterPro" id="IPR011009">
    <property type="entry name" value="Kinase-like_dom_sf"/>
</dbReference>
<keyword evidence="8" id="KW-1185">Reference proteome</keyword>
<sequence>MYDSDTSPEETAKKICGVLKIPRKSCQQLSPDRTVCLVNNDWLKSLHRGHITSLSGFDTLEACSVEKFLSRSCEDIPSPWIRISVKAVPKSDEKYEGLPGAYLQKQWACGSLYEFMSHVCKENLTNLWIQAHNTLTNTKINHGFHDETLSFTDLVRKYLCRLNPGVYIKLAVIDAEQQNHTHSDICGNSVIDRDEKFSPGSNNNGTSFGRTASFYTTADASMCHGLVPIDVVIETEEYFILVQPYFSFTLQDSVMFSPTILNTSYAKSLFIIYQLLHAMHTLHNTGLRMGDIRLSDILMDKNMWLHITSPRLGILKSKNTDLDSPGVDSASMYLTANSLEGVQPQNPLFYNHNFLQSSRQQVRGDLTNNELLLHAASEFMKAGRFKNYEISMLDQIVTAWVHRDINNFQYLMILNHLAGRKMGDPNNHPVLPWVLDFSAPDSGYRDLSKSKFRLNKGDGQLEFTYSGMSEAAGGGGHISHHVSDILSDITYYVYKARRTPKSLLCAHVRSNWVPHEYPLSMQRLQEWTPDECIPEFFIDPTIFNSIHEDLPDLEIPPWSKNSVDFIVQHLAALESDYVSKHLHHWIDLTFGCKLSGAEAIKAKNVHLHLVDNHTYLTSHGIVQLFQQPHPPRLTLPHGQHVWGHGPARLPKVTRGVLHFQLQTPGFPESYMGPQVGEISADSSEAEQVLHANIHMPRTYNPLEDLERCEALLGFKGKVLHVPPAPVTVKPAEPIQFQDEGVAEDMVTLLCLVCEMCLDSRFRMQDSHPTLWARVKMIRRAAAPDFSDIHKPFQKFVIDMFNALIIGHNKKFSFSPIFPDGSPPPNPALLIQTYSDLIPFPPYFGDLYKCLSQLEEKSREVERLKRSLIPMHEKLVKMKQLEREKVPVLEAFLWSQQDYLGAEGMGLVLPHIQELLRNEYTTVQAAWSLFDVTTKELGPAQSSKQFLPVLTALFSGELSTAKHIKLYHRSFLIQLIVRLGLKTFLAYFSTLLVEAVAGYKDFNINSRFYPEELLEELETTNDIINSSVVSPSRVYRSSVSNDNENIGIADTIDHSLRSMGSNTNDGDGDGDSDDKAQGQADFRDDNLEDEDLSDAIVDGSHVLLEDLHEVEREGGGDGDADSQSSEEAITASYNFTKRKGNKDRDSLLSGSISSADQHSIHSITMFMHENVGDSPKLSECITGAENIEDRSANASSEANVNLFKPRNNRGSITSKNSNQSEESEVHSNISNLEKNENSTMADLRLTSPNMQNASQQIVSKVKKHMDHNGSDNVNLDSIDNPSSSEINQLHSQKRLGTGSDMVRSETEDLMLNLSANASSSASGDLSGDGGAGGSPGILNIRDIAADSVKWLCHKLGPALASRFLTRNLVRMMALCYLGQEQMQLVDRKEDLTIKTSRLVVGDRNSKKVLECIAFTTVLYGEQVVLIQCMPTIIDMIVLAHKRLSPRSEAGLVAAIVLLTFVLPYLTDTSLMNMIEEYIIQNSIDPVLELVGNPKVCFPGGALSRFVLCHKLIDLLYTLGLRLGLEMTRKFLTRSMEKLFQIFSKVHGRAAESKGSNVPRPGRQSISPSGPVDCSSSPLEVGSPNSDESYLNIKLDHLTHQYTFGSPIDLNSKSPPKNSVPKMHSLSTLGLTDEKDDYIESKSSISAEKGSQELSMVFSAELAQACYIPLCQVFGSIHMEKELPNEDLIRQLCTQHDSESDGLSKEESKLPVDLASQETDNLLSPESEEGDFHHSAVCGNIGKNVAVVGNRIHLHDETITNHTQTDGRDFGRGYRHSGLLEINLDDLRSADMDQNKSRHLRGNWLAYWERELGLHERDTMFNFMQIELQTYTGHTSSIRSLYTMDTENCFISASKDKTVRLWSIDSQGDGLTKQACQFCYSRHKKSVFSVAYVESCRLVASCDSTVHIWDPFTGMAINQLESAKYSPVVAVTALSAPSRLVAMATTDATLRFLDMRTAKYVHEFRCSLNNTGLIRCVAVSPDNRWIAAGFSTGLIFVLDVNSGVLLHHWKAHDGEILQMRAYGETRLLSSAFDQTVRLWIVETGMECSPSKPQMEPAHCLAVYRDQLLTATTANRVSVYASATDNGTKCFVIYREIVESYGEHAMSMTHVYQWCSWFKGSRTSLQDEPRSGRPNTANNYWNTA</sequence>
<dbReference type="SUPFAM" id="SSF50978">
    <property type="entry name" value="WD40 repeat-like"/>
    <property type="match status" value="1"/>
</dbReference>
<feature type="compositionally biased region" description="Polar residues" evidence="5">
    <location>
        <begin position="1207"/>
        <end position="1235"/>
    </location>
</feature>
<feature type="region of interest" description="Disordered" evidence="5">
    <location>
        <begin position="2120"/>
        <end position="2141"/>
    </location>
</feature>